<protein>
    <submittedName>
        <fullName evidence="2">DEAD-like helicase</fullName>
    </submittedName>
</protein>
<reference evidence="2 3" key="1">
    <citation type="journal article" date="2011" name="J. Bacteriol.">
        <title>Complete genome sequence of the cellulose-degrading bacterium Cellulosilyticum lentocellum.</title>
        <authorList>
            <consortium name="US DOE Joint Genome Institute"/>
            <person name="Miller D.A."/>
            <person name="Suen G."/>
            <person name="Bruce D."/>
            <person name="Copeland A."/>
            <person name="Cheng J.F."/>
            <person name="Detter C."/>
            <person name="Goodwin L.A."/>
            <person name="Han C.S."/>
            <person name="Hauser L.J."/>
            <person name="Land M.L."/>
            <person name="Lapidus A."/>
            <person name="Lucas S."/>
            <person name="Meincke L."/>
            <person name="Pitluck S."/>
            <person name="Tapia R."/>
            <person name="Teshima H."/>
            <person name="Woyke T."/>
            <person name="Fox B.G."/>
            <person name="Angert E.R."/>
            <person name="Currie C.R."/>
        </authorList>
    </citation>
    <scope>NUCLEOTIDE SEQUENCE [LARGE SCALE GENOMIC DNA]</scope>
    <source>
        <strain evidence="3">ATCC 49066 / DSM 5427 / NCIMB 11756 / RHM5</strain>
    </source>
</reference>
<keyword evidence="2" id="KW-0547">Nucleotide-binding</keyword>
<name>F2JSV3_CELLD</name>
<dbReference type="eggNOG" id="ENOG5033HAZ">
    <property type="taxonomic scope" value="Bacteria"/>
</dbReference>
<evidence type="ECO:0000259" key="1">
    <source>
        <dbReference type="PROSITE" id="PS51192"/>
    </source>
</evidence>
<keyword evidence="2" id="KW-0067">ATP-binding</keyword>
<dbReference type="GO" id="GO:0003677">
    <property type="term" value="F:DNA binding"/>
    <property type="evidence" value="ECO:0007669"/>
    <property type="project" value="InterPro"/>
</dbReference>
<keyword evidence="2" id="KW-0378">Hydrolase</keyword>
<keyword evidence="2" id="KW-0347">Helicase</keyword>
<dbReference type="InterPro" id="IPR014001">
    <property type="entry name" value="Helicase_ATP-bd"/>
</dbReference>
<dbReference type="GO" id="GO:0005524">
    <property type="term" value="F:ATP binding"/>
    <property type="evidence" value="ECO:0007669"/>
    <property type="project" value="InterPro"/>
</dbReference>
<dbReference type="Pfam" id="PF00271">
    <property type="entry name" value="Helicase_C"/>
    <property type="match status" value="1"/>
</dbReference>
<keyword evidence="3" id="KW-1185">Reference proteome</keyword>
<dbReference type="InterPro" id="IPR006935">
    <property type="entry name" value="Helicase/UvrB_N"/>
</dbReference>
<feature type="domain" description="Helicase ATP-binding" evidence="1">
    <location>
        <begin position="6"/>
        <end position="141"/>
    </location>
</feature>
<accession>F2JSV3</accession>
<dbReference type="AlphaFoldDB" id="F2JSV3"/>
<dbReference type="Gene3D" id="3.40.50.300">
    <property type="entry name" value="P-loop containing nucleotide triphosphate hydrolases"/>
    <property type="match status" value="2"/>
</dbReference>
<evidence type="ECO:0000313" key="3">
    <source>
        <dbReference type="Proteomes" id="UP000008467"/>
    </source>
</evidence>
<dbReference type="HOGENOM" id="CLU_538376_0_0_9"/>
<dbReference type="SMART" id="SM00487">
    <property type="entry name" value="DEXDc"/>
    <property type="match status" value="1"/>
</dbReference>
<dbReference type="RefSeq" id="WP_013657367.1">
    <property type="nucleotide sequence ID" value="NC_015275.1"/>
</dbReference>
<dbReference type="Proteomes" id="UP000008467">
    <property type="component" value="Chromosome"/>
</dbReference>
<dbReference type="KEGG" id="cle:Clole_2367"/>
<dbReference type="SUPFAM" id="SSF52540">
    <property type="entry name" value="P-loop containing nucleoside triphosphate hydrolases"/>
    <property type="match status" value="1"/>
</dbReference>
<dbReference type="InterPro" id="IPR001650">
    <property type="entry name" value="Helicase_C-like"/>
</dbReference>
<sequence>MFEFHWQNWKAGEQILLSAPMGSGKSYFIYKVLIPSITNKKILILSNRRKLRLQYRKYLNIEIDDNEIISSNIVNGNTIDNMCYQTLEDNICQGKTVQHYDFIICDECHYFLTDAWNCTTDVSFRWIEAQHNATRIFMSATGKEVFKMFEICEVDTKNYYIEPDYDYMNVHYFNVDGTEMVEYLLLHEDINTENKILYFSSNKSKAKVLYERYKDIASITASEYNRKSFENTEDAFKDNKCLKILSITTSCLDNGIDIKDDTLKHIVVDIWDLTTAIQCLGRKRLINGEKSVNVYIRNWNRSIVQGLINGKRNELNNLVEYQKKYNSYRRINKLVNGFYFYNGELHLNVLYERYVNIQLKNLQMYQHNVEVVSEMEHGLVVSTDWISGYINEAQAILHLHEYSLIDIKASTLEQEISNKLSCIVDKPFIGAKGKKDIAEIIGLKDKKGQLISGVSTLNTYLQQNSIPYMIVQNRKMIKGKKTTIYTIVECEAEINGLTE</sequence>
<dbReference type="Pfam" id="PF04851">
    <property type="entry name" value="ResIII"/>
    <property type="match status" value="1"/>
</dbReference>
<dbReference type="GO" id="GO:0004386">
    <property type="term" value="F:helicase activity"/>
    <property type="evidence" value="ECO:0007669"/>
    <property type="project" value="UniProtKB-KW"/>
</dbReference>
<gene>
    <name evidence="2" type="ordered locus">Clole_2367</name>
</gene>
<dbReference type="PROSITE" id="PS51192">
    <property type="entry name" value="HELICASE_ATP_BIND_1"/>
    <property type="match status" value="1"/>
</dbReference>
<dbReference type="InterPro" id="IPR027417">
    <property type="entry name" value="P-loop_NTPase"/>
</dbReference>
<dbReference type="GO" id="GO:0016787">
    <property type="term" value="F:hydrolase activity"/>
    <property type="evidence" value="ECO:0007669"/>
    <property type="project" value="InterPro"/>
</dbReference>
<organism evidence="2 3">
    <name type="scientific">Cellulosilyticum lentocellum (strain ATCC 49066 / DSM 5427 / NCIMB 11756 / RHM5)</name>
    <name type="common">Clostridium lentocellum</name>
    <dbReference type="NCBI Taxonomy" id="642492"/>
    <lineage>
        <taxon>Bacteria</taxon>
        <taxon>Bacillati</taxon>
        <taxon>Bacillota</taxon>
        <taxon>Clostridia</taxon>
        <taxon>Lachnospirales</taxon>
        <taxon>Cellulosilyticaceae</taxon>
        <taxon>Cellulosilyticum</taxon>
    </lineage>
</organism>
<evidence type="ECO:0000313" key="2">
    <source>
        <dbReference type="EMBL" id="ADZ84074.1"/>
    </source>
</evidence>
<dbReference type="EMBL" id="CP002582">
    <property type="protein sequence ID" value="ADZ84074.1"/>
    <property type="molecule type" value="Genomic_DNA"/>
</dbReference>
<proteinExistence type="predicted"/>